<name>A0A060S533_PLARE</name>
<keyword evidence="4" id="KW-1185">Reference proteome</keyword>
<dbReference type="Gene3D" id="3.40.1280.10">
    <property type="match status" value="2"/>
</dbReference>
<dbReference type="Pfam" id="PF02598">
    <property type="entry name" value="Methyltrn_RNA_3"/>
    <property type="match status" value="1"/>
</dbReference>
<reference evidence="3" key="1">
    <citation type="submission" date="2014-01" db="EMBL/GenBank/DDBJ databases">
        <authorList>
            <person name="Aslett M."/>
        </authorList>
    </citation>
    <scope>NUCLEOTIDE SEQUENCE</scope>
    <source>
        <strain evidence="3">CDC</strain>
    </source>
</reference>
<keyword evidence="3" id="KW-0808">Transferase</keyword>
<dbReference type="Gene3D" id="2.40.50.140">
    <property type="entry name" value="Nucleic acid-binding proteins"/>
    <property type="match status" value="1"/>
</dbReference>
<accession>A0A060S533</accession>
<dbReference type="CDD" id="cd18086">
    <property type="entry name" value="HsC9orf114-like"/>
    <property type="match status" value="1"/>
</dbReference>
<organism evidence="3 4">
    <name type="scientific">Plasmodium reichenowi</name>
    <dbReference type="NCBI Taxonomy" id="5854"/>
    <lineage>
        <taxon>Eukaryota</taxon>
        <taxon>Sar</taxon>
        <taxon>Alveolata</taxon>
        <taxon>Apicomplexa</taxon>
        <taxon>Aconoidasida</taxon>
        <taxon>Haemosporida</taxon>
        <taxon>Plasmodiidae</taxon>
        <taxon>Plasmodium</taxon>
        <taxon>Plasmodium (Laverania)</taxon>
    </lineage>
</organism>
<dbReference type="PANTHER" id="PTHR12150:SF13">
    <property type="entry name" value="METHYLTRANSFERASE C9ORF114-RELATED"/>
    <property type="match status" value="1"/>
</dbReference>
<dbReference type="SUPFAM" id="SSF50249">
    <property type="entry name" value="Nucleic acid-binding proteins"/>
    <property type="match status" value="1"/>
</dbReference>
<evidence type="ECO:0000256" key="1">
    <source>
        <dbReference type="ARBA" id="ARBA00009841"/>
    </source>
</evidence>
<dbReference type="GO" id="GO:0032259">
    <property type="term" value="P:methylation"/>
    <property type="evidence" value="ECO:0007669"/>
    <property type="project" value="UniProtKB-KW"/>
</dbReference>
<dbReference type="InterPro" id="IPR012340">
    <property type="entry name" value="NA-bd_OB-fold"/>
</dbReference>
<dbReference type="InterPro" id="IPR029028">
    <property type="entry name" value="Alpha/beta_knot_MTases"/>
</dbReference>
<feature type="compositionally biased region" description="Basic residues" evidence="2">
    <location>
        <begin position="18"/>
        <end position="27"/>
    </location>
</feature>
<reference evidence="3" key="2">
    <citation type="submission" date="2014-05" db="EMBL/GenBank/DDBJ databases">
        <title>The genome sequences of chimpanzee malaria parasites reveal the path to human adaptation.</title>
        <authorList>
            <person name="Otto T.D."/>
            <person name="Rayner J.C."/>
            <person name="Boehme U."/>
            <person name="Pain A."/>
            <person name="Spottiswoode N."/>
            <person name="Sanders M."/>
            <person name="Quail M."/>
            <person name="Ollomo B."/>
            <person name="Renaud F."/>
            <person name="Thomas A.W."/>
            <person name="Prugnolle F."/>
            <person name="Conway D.J."/>
            <person name="Newbold C."/>
            <person name="Berriman M."/>
        </authorList>
    </citation>
    <scope>NUCLEOTIDE SEQUENCE [LARGE SCALE GENOMIC DNA]</scope>
    <source>
        <strain evidence="3">CDC</strain>
    </source>
</reference>
<dbReference type="GO" id="GO:0008168">
    <property type="term" value="F:methyltransferase activity"/>
    <property type="evidence" value="ECO:0007669"/>
    <property type="project" value="UniProtKB-KW"/>
</dbReference>
<dbReference type="AlphaFoldDB" id="A0A060S533"/>
<dbReference type="Proteomes" id="UP000027581">
    <property type="component" value="Unassembled WGS sequence"/>
</dbReference>
<dbReference type="EMBL" id="HG810775">
    <property type="protein sequence ID" value="CDO66792.1"/>
    <property type="molecule type" value="Genomic_DNA"/>
</dbReference>
<dbReference type="InterPro" id="IPR003750">
    <property type="entry name" value="Put_MeTrfase-C9orf114-like"/>
</dbReference>
<evidence type="ECO:0000313" key="4">
    <source>
        <dbReference type="Proteomes" id="UP000027581"/>
    </source>
</evidence>
<proteinExistence type="inferred from homology"/>
<comment type="similarity">
    <text evidence="1">Belongs to the class IV-like SAM-binding methyltransferase superfamily.</text>
</comment>
<keyword evidence="3" id="KW-0489">Methyltransferase</keyword>
<dbReference type="SUPFAM" id="SSF75217">
    <property type="entry name" value="alpha/beta knot"/>
    <property type="match status" value="1"/>
</dbReference>
<protein>
    <submittedName>
        <fullName evidence="3">RNA methyltransferase, putative</fullName>
    </submittedName>
</protein>
<sequence length="447" mass="52181">MGDDEKYSFIDKVSKKHINKSNKKKKNNNNNISNEENEKLNINNIEEEHKIDNTKESNVEQFNVSLNDDIKNSITKRIPNISRDLKLDVCVAIPSTIINNKSDVIKSYLTSFLARIFTIFSISKIYIYDDYLEQEHLINKPKNYGDYQNEKYKKDIKNNSNNVNKNMHINLKKDPNDNDQNTFDNIVNNEKNKEESPKYSYLCKYMHYNLQYLETPQYLRKHLFPITNFLKNSGLMNPVDAPHHLRSDEWLPFREGVVLQKSSNGIIVDVGLFSNVFIENVNYINIGTRVTVLFQSNSYELFQKKNPNVLFTGKLIHPSVPKLYNLYWGYSIEILKNLSDIFKLQVDYLIGTSERGKFIDDSMISFRDAKSVLIVFGNKDGLEDLLIKEKEKKKNKVFSPEKKIKVLNKMLKKFDLFINTCPCQTSRTIRTEEAITITLSLLHNILK</sequence>
<feature type="compositionally biased region" description="Low complexity" evidence="2">
    <location>
        <begin position="28"/>
        <end position="38"/>
    </location>
</feature>
<feature type="region of interest" description="Disordered" evidence="2">
    <location>
        <begin position="18"/>
        <end position="38"/>
    </location>
</feature>
<dbReference type="PANTHER" id="PTHR12150">
    <property type="entry name" value="CLASS IV SAM-BINDING METHYLTRANSFERASE-RELATED"/>
    <property type="match status" value="1"/>
</dbReference>
<dbReference type="PhylomeDB" id="A0A060S533"/>
<evidence type="ECO:0000256" key="2">
    <source>
        <dbReference type="SAM" id="MobiDB-lite"/>
    </source>
</evidence>
<evidence type="ECO:0000313" key="3">
    <source>
        <dbReference type="EMBL" id="CDO66792.1"/>
    </source>
</evidence>
<dbReference type="InterPro" id="IPR029026">
    <property type="entry name" value="tRNA_m1G_MTases_N"/>
</dbReference>
<dbReference type="VEuPathDB" id="PlasmoDB:PRCDC_1431800"/>
<dbReference type="VEuPathDB" id="PlasmoDB:PRG01_1432500"/>
<gene>
    <name evidence="3" type="ORF">PRCDC_1431800</name>
</gene>